<sequence>MKKIINPWLGLVKDGYNCFGCAPTNRYGLKMEFYEDGDEIVSFWNPSDDYQGWLHTLHGGIQATLMDEIAAWVMARKLQCAGMTTNLEIKYRKPVPTGPGIRIEVRAHIREIKRNFAFVSAKILYEGNVCSEAEMTYYCFSPEKSASDFYFSGCEVEE</sequence>
<evidence type="ECO:0000313" key="3">
    <source>
        <dbReference type="Proteomes" id="UP000771749"/>
    </source>
</evidence>
<evidence type="ECO:0000313" key="2">
    <source>
        <dbReference type="EMBL" id="MBO8454093.1"/>
    </source>
</evidence>
<dbReference type="Gene3D" id="3.10.129.10">
    <property type="entry name" value="Hotdog Thioesterase"/>
    <property type="match status" value="1"/>
</dbReference>
<proteinExistence type="predicted"/>
<comment type="caution">
    <text evidence="2">The sequence shown here is derived from an EMBL/GenBank/DDBJ whole genome shotgun (WGS) entry which is preliminary data.</text>
</comment>
<dbReference type="PANTHER" id="PTHR47260:SF1">
    <property type="entry name" value="UPF0644 PROTEIN PB2B4.06"/>
    <property type="match status" value="1"/>
</dbReference>
<protein>
    <submittedName>
        <fullName evidence="2">PaaI family thioesterase</fullName>
    </submittedName>
</protein>
<evidence type="ECO:0000259" key="1">
    <source>
        <dbReference type="Pfam" id="PF03061"/>
    </source>
</evidence>
<dbReference type="CDD" id="cd03443">
    <property type="entry name" value="PaaI_thioesterase"/>
    <property type="match status" value="1"/>
</dbReference>
<dbReference type="SUPFAM" id="SSF54637">
    <property type="entry name" value="Thioesterase/thiol ester dehydrase-isomerase"/>
    <property type="match status" value="1"/>
</dbReference>
<name>A0A940DN17_9BACT</name>
<reference evidence="2" key="1">
    <citation type="submission" date="2020-10" db="EMBL/GenBank/DDBJ databases">
        <authorList>
            <person name="Gilroy R."/>
        </authorList>
    </citation>
    <scope>NUCLEOTIDE SEQUENCE</scope>
    <source>
        <strain evidence="2">F1-3629</strain>
    </source>
</reference>
<dbReference type="EMBL" id="JADIMJ010000075">
    <property type="protein sequence ID" value="MBO8454093.1"/>
    <property type="molecule type" value="Genomic_DNA"/>
</dbReference>
<dbReference type="InterPro" id="IPR052061">
    <property type="entry name" value="PTE-AB_protein"/>
</dbReference>
<dbReference type="Proteomes" id="UP000771749">
    <property type="component" value="Unassembled WGS sequence"/>
</dbReference>
<dbReference type="PANTHER" id="PTHR47260">
    <property type="entry name" value="UPF0644 PROTEIN PB2B4.06"/>
    <property type="match status" value="1"/>
</dbReference>
<organism evidence="2 3">
    <name type="scientific">Candidatus Cryptobacteroides gallistercoris</name>
    <dbReference type="NCBI Taxonomy" id="2840765"/>
    <lineage>
        <taxon>Bacteria</taxon>
        <taxon>Pseudomonadati</taxon>
        <taxon>Bacteroidota</taxon>
        <taxon>Bacteroidia</taxon>
        <taxon>Bacteroidales</taxon>
        <taxon>Candidatus Cryptobacteroides</taxon>
    </lineage>
</organism>
<dbReference type="InterPro" id="IPR029069">
    <property type="entry name" value="HotDog_dom_sf"/>
</dbReference>
<dbReference type="AlphaFoldDB" id="A0A940DN17"/>
<dbReference type="InterPro" id="IPR006683">
    <property type="entry name" value="Thioestr_dom"/>
</dbReference>
<reference evidence="2" key="2">
    <citation type="journal article" date="2021" name="PeerJ">
        <title>Extensive microbial diversity within the chicken gut microbiome revealed by metagenomics and culture.</title>
        <authorList>
            <person name="Gilroy R."/>
            <person name="Ravi A."/>
            <person name="Getino M."/>
            <person name="Pursley I."/>
            <person name="Horton D.L."/>
            <person name="Alikhan N.F."/>
            <person name="Baker D."/>
            <person name="Gharbi K."/>
            <person name="Hall N."/>
            <person name="Watson M."/>
            <person name="Adriaenssens E.M."/>
            <person name="Foster-Nyarko E."/>
            <person name="Jarju S."/>
            <person name="Secka A."/>
            <person name="Antonio M."/>
            <person name="Oren A."/>
            <person name="Chaudhuri R.R."/>
            <person name="La Ragione R."/>
            <person name="Hildebrand F."/>
            <person name="Pallen M.J."/>
        </authorList>
    </citation>
    <scope>NUCLEOTIDE SEQUENCE</scope>
    <source>
        <strain evidence="2">F1-3629</strain>
    </source>
</reference>
<gene>
    <name evidence="2" type="ORF">IAC07_05135</name>
</gene>
<dbReference type="Pfam" id="PF03061">
    <property type="entry name" value="4HBT"/>
    <property type="match status" value="1"/>
</dbReference>
<feature type="domain" description="Thioesterase" evidence="1">
    <location>
        <begin position="56"/>
        <end position="125"/>
    </location>
</feature>
<accession>A0A940DN17</accession>
<dbReference type="GO" id="GO:0016790">
    <property type="term" value="F:thiolester hydrolase activity"/>
    <property type="evidence" value="ECO:0007669"/>
    <property type="project" value="UniProtKB-ARBA"/>
</dbReference>